<feature type="transmembrane region" description="Helical" evidence="1">
    <location>
        <begin position="220"/>
        <end position="241"/>
    </location>
</feature>
<dbReference type="GeneID" id="26229524"/>
<feature type="transmembrane region" description="Helical" evidence="1">
    <location>
        <begin position="65"/>
        <end position="91"/>
    </location>
</feature>
<dbReference type="VEuPathDB" id="FungiDB:PDIP_12010"/>
<dbReference type="OMA" id="AVYAIWL"/>
<dbReference type="InterPro" id="IPR056119">
    <property type="entry name" value="DUF7702"/>
</dbReference>
<evidence type="ECO:0000256" key="1">
    <source>
        <dbReference type="SAM" id="Phobius"/>
    </source>
</evidence>
<dbReference type="EMBL" id="CP060779">
    <property type="protein sequence ID" value="QQK48466.1"/>
    <property type="molecule type" value="Genomic_DNA"/>
</dbReference>
<feature type="domain" description="DUF7702" evidence="2">
    <location>
        <begin position="3"/>
        <end position="238"/>
    </location>
</feature>
<evidence type="ECO:0000313" key="4">
    <source>
        <dbReference type="Proteomes" id="UP000595662"/>
    </source>
</evidence>
<dbReference type="Proteomes" id="UP000595662">
    <property type="component" value="Chromosome 6"/>
</dbReference>
<dbReference type="AlphaFoldDB" id="A0A7T7BQK6"/>
<dbReference type="PANTHER" id="PTHR42109:SF2">
    <property type="entry name" value="INTEGRAL MEMBRANE PROTEIN"/>
    <property type="match status" value="1"/>
</dbReference>
<keyword evidence="1" id="KW-0812">Transmembrane</keyword>
<protein>
    <submittedName>
        <fullName evidence="3">Inhibitor of apoptosis-promoting bax1 domain-containing protein</fullName>
    </submittedName>
</protein>
<name>A0A7T7BQK6_PENDI</name>
<organism evidence="3 4">
    <name type="scientific">Penicillium digitatum</name>
    <name type="common">Green mold</name>
    <dbReference type="NCBI Taxonomy" id="36651"/>
    <lineage>
        <taxon>Eukaryota</taxon>
        <taxon>Fungi</taxon>
        <taxon>Dikarya</taxon>
        <taxon>Ascomycota</taxon>
        <taxon>Pezizomycotina</taxon>
        <taxon>Eurotiomycetes</taxon>
        <taxon>Eurotiomycetidae</taxon>
        <taxon>Eurotiales</taxon>
        <taxon>Aspergillaceae</taxon>
        <taxon>Penicillium</taxon>
    </lineage>
</organism>
<proteinExistence type="predicted"/>
<feature type="transmembrane region" description="Helical" evidence="1">
    <location>
        <begin position="141"/>
        <end position="163"/>
    </location>
</feature>
<feature type="transmembrane region" description="Helical" evidence="1">
    <location>
        <begin position="183"/>
        <end position="200"/>
    </location>
</feature>
<evidence type="ECO:0000259" key="2">
    <source>
        <dbReference type="Pfam" id="PF24800"/>
    </source>
</evidence>
<evidence type="ECO:0000313" key="3">
    <source>
        <dbReference type="EMBL" id="QQK48466.1"/>
    </source>
</evidence>
<dbReference type="Pfam" id="PF24800">
    <property type="entry name" value="DUF7702"/>
    <property type="match status" value="1"/>
</dbReference>
<dbReference type="PANTHER" id="PTHR42109">
    <property type="entry name" value="UNPLACED GENOMIC SCAFFOLD UM_SCAF_CONTIG_1.265, WHOLE GENOME SHOTGUN SEQUENCE"/>
    <property type="match status" value="1"/>
</dbReference>
<keyword evidence="1" id="KW-0472">Membrane</keyword>
<sequence>MTVSYRTAITIVQFIFFVPSAVYAIWLCFHHGLKAAGTWRFIATLSLLRVAGSISYFVSLSNPGLHVMMSVVVCELSGLAPLMLVCVALVGRVNKTANVFPEKAAICISLLSLVGLILGIVGTDRALHKAATTDDIHLNSLIRAALALFLAGFTLMLVGYFALVQDVLRHPAKRAILGSEVRILAIVGLAAPFVFVRLLYSALGDLTGAELWSSINGNNTVYLVMDVLMEIIAITIMYTTVRFAPLPNDPSAERIADAEGG</sequence>
<keyword evidence="1" id="KW-1133">Transmembrane helix</keyword>
<reference evidence="3 4" key="1">
    <citation type="submission" date="2020-08" db="EMBL/GenBank/DDBJ databases">
        <title>The completed genome sequence of the pathogenic ascomycete fungus Penicillium digitatum.</title>
        <authorList>
            <person name="Wang M."/>
        </authorList>
    </citation>
    <scope>NUCLEOTIDE SEQUENCE [LARGE SCALE GENOMIC DNA]</scope>
    <source>
        <strain evidence="3 4">PdW03</strain>
    </source>
</reference>
<gene>
    <name evidence="3" type="ORF">Pdw03_6101</name>
</gene>
<dbReference type="KEGG" id="pdp:PDIP_12010"/>
<dbReference type="RefSeq" id="XP_014538586.1">
    <property type="nucleotide sequence ID" value="XM_014683100.1"/>
</dbReference>
<feature type="transmembrane region" description="Helical" evidence="1">
    <location>
        <begin position="6"/>
        <end position="29"/>
    </location>
</feature>
<feature type="transmembrane region" description="Helical" evidence="1">
    <location>
        <begin position="103"/>
        <end position="121"/>
    </location>
</feature>
<accession>A0A7T7BQK6</accession>